<evidence type="ECO:0000313" key="4">
    <source>
        <dbReference type="Proteomes" id="UP000785679"/>
    </source>
</evidence>
<accession>A0A8J8NS66</accession>
<protein>
    <submittedName>
        <fullName evidence="3">Uncharacterized protein</fullName>
    </submittedName>
</protein>
<feature type="compositionally biased region" description="Polar residues" evidence="2">
    <location>
        <begin position="452"/>
        <end position="472"/>
    </location>
</feature>
<gene>
    <name evidence="3" type="ORF">FGO68_gene4919</name>
</gene>
<feature type="region of interest" description="Disordered" evidence="2">
    <location>
        <begin position="411"/>
        <end position="472"/>
    </location>
</feature>
<evidence type="ECO:0000256" key="2">
    <source>
        <dbReference type="SAM" id="MobiDB-lite"/>
    </source>
</evidence>
<sequence>MIRIFIDVQQFTPILIMDLTELQVQRRGAVGTKHQANHMSIGRMGEPTMLTSMGDSLQVTVKSHQIDVQNQLKQLRNINVYGEAHVFDEKDPIYTLAMPAQPNPIQAAQEQAQQKACFACLKPNSAEIICQFCSKRSCKDCTAKKRPFPAQQQTPAVPVQAPVTLGQEQPESPSSAVPGDDLIKGVICKVCERKFQMHIFWHGHTPKLDEGEEAIKQAYQETKRKNKELEMIKKDCQDQRQELVSIGTQKLNLEEEKRADREQMEDLVNFAKANVEKLEKRVQDTKSDIDRGKQEKKNEEDNIRNLERQLNEQKAEIEQIKRQNLYLNNLIIYFQKEQGKQMQEVQASTSKGASSGQSAITKKKAKEVRDLDGQVMKEEQIRKYSQQVINLEKQKRDALLQDHLDETETVQTTHGKLGGPMNAQEHMKRASLRSQNRSIRDKGNMEMPVKQGGSNYCGLNSNGTDKSGCNTF</sequence>
<organism evidence="3 4">
    <name type="scientific">Halteria grandinella</name>
    <dbReference type="NCBI Taxonomy" id="5974"/>
    <lineage>
        <taxon>Eukaryota</taxon>
        <taxon>Sar</taxon>
        <taxon>Alveolata</taxon>
        <taxon>Ciliophora</taxon>
        <taxon>Intramacronucleata</taxon>
        <taxon>Spirotrichea</taxon>
        <taxon>Stichotrichia</taxon>
        <taxon>Sporadotrichida</taxon>
        <taxon>Halteriidae</taxon>
        <taxon>Halteria</taxon>
    </lineage>
</organism>
<comment type="caution">
    <text evidence="3">The sequence shown here is derived from an EMBL/GenBank/DDBJ whole genome shotgun (WGS) entry which is preliminary data.</text>
</comment>
<evidence type="ECO:0000256" key="1">
    <source>
        <dbReference type="SAM" id="Coils"/>
    </source>
</evidence>
<dbReference type="Proteomes" id="UP000785679">
    <property type="component" value="Unassembled WGS sequence"/>
</dbReference>
<feature type="region of interest" description="Disordered" evidence="2">
    <location>
        <begin position="281"/>
        <end position="301"/>
    </location>
</feature>
<keyword evidence="4" id="KW-1185">Reference proteome</keyword>
<feature type="coiled-coil region" evidence="1">
    <location>
        <begin position="374"/>
        <end position="401"/>
    </location>
</feature>
<keyword evidence="1" id="KW-0175">Coiled coil</keyword>
<reference evidence="3" key="1">
    <citation type="submission" date="2019-06" db="EMBL/GenBank/DDBJ databases">
        <authorList>
            <person name="Zheng W."/>
        </authorList>
    </citation>
    <scope>NUCLEOTIDE SEQUENCE</scope>
    <source>
        <strain evidence="3">QDHG01</strain>
    </source>
</reference>
<evidence type="ECO:0000313" key="3">
    <source>
        <dbReference type="EMBL" id="TNV79344.1"/>
    </source>
</evidence>
<proteinExistence type="predicted"/>
<name>A0A8J8NS66_HALGN</name>
<dbReference type="AlphaFoldDB" id="A0A8J8NS66"/>
<dbReference type="EMBL" id="RRYP01009040">
    <property type="protein sequence ID" value="TNV79344.1"/>
    <property type="molecule type" value="Genomic_DNA"/>
</dbReference>